<sequence length="84" mass="8809">MAGNQQRPATSLGNTAIVFFSGIPSDAAGPVADTVTPLFTSAKAWPLHAADNPVATNAALIQRNADFIPLLDLPVIHFNLNTQI</sequence>
<accession>A0A160FPC5</accession>
<dbReference type="KEGG" id="buz:AYM40_20120"/>
<dbReference type="EMBL" id="CP014578">
    <property type="protein sequence ID" value="ANB74424.1"/>
    <property type="molecule type" value="Genomic_DNA"/>
</dbReference>
<dbReference type="AlphaFoldDB" id="A0A160FPC5"/>
<gene>
    <name evidence="1" type="ORF">AYM40_20120</name>
</gene>
<dbReference type="Proteomes" id="UP000076852">
    <property type="component" value="Chromosome 1"/>
</dbReference>
<organism evidence="1 2">
    <name type="scientific">Paraburkholderia phytofirmans OLGA172</name>
    <dbReference type="NCBI Taxonomy" id="1417228"/>
    <lineage>
        <taxon>Bacteria</taxon>
        <taxon>Pseudomonadati</taxon>
        <taxon>Pseudomonadota</taxon>
        <taxon>Betaproteobacteria</taxon>
        <taxon>Burkholderiales</taxon>
        <taxon>Burkholderiaceae</taxon>
        <taxon>Paraburkholderia</taxon>
    </lineage>
</organism>
<keyword evidence="2" id="KW-1185">Reference proteome</keyword>
<name>A0A160FPC5_9BURK</name>
<proteinExistence type="predicted"/>
<evidence type="ECO:0000313" key="2">
    <source>
        <dbReference type="Proteomes" id="UP000076852"/>
    </source>
</evidence>
<reference evidence="1 2" key="1">
    <citation type="journal article" date="2016" name="Gene">
        <title>PacBio SMRT assembly of a complex multi-replicon genome reveals chlorocatechol degradative operon in a region of genome plasticity.</title>
        <authorList>
            <person name="Ricker N."/>
            <person name="Shen S.Y."/>
            <person name="Goordial J."/>
            <person name="Jin S."/>
            <person name="Fulthorpe R.R."/>
        </authorList>
    </citation>
    <scope>NUCLEOTIDE SEQUENCE [LARGE SCALE GENOMIC DNA]</scope>
    <source>
        <strain evidence="1 2">OLGA172</strain>
    </source>
</reference>
<evidence type="ECO:0000313" key="1">
    <source>
        <dbReference type="EMBL" id="ANB74424.1"/>
    </source>
</evidence>
<protein>
    <submittedName>
        <fullName evidence="1">Uncharacterized protein</fullName>
    </submittedName>
</protein>